<evidence type="ECO:0000313" key="2">
    <source>
        <dbReference type="EMBL" id="GAA2001571.1"/>
    </source>
</evidence>
<accession>A0ABN2T8E7</accession>
<dbReference type="PANTHER" id="PTHR33498">
    <property type="entry name" value="TRANSPOSASE FOR INSERTION SEQUENCE ELEMENT IS1557"/>
    <property type="match status" value="1"/>
</dbReference>
<name>A0ABN2T8E7_9ACTN</name>
<proteinExistence type="predicted"/>
<reference evidence="2 3" key="1">
    <citation type="journal article" date="2019" name="Int. J. Syst. Evol. Microbiol.">
        <title>The Global Catalogue of Microorganisms (GCM) 10K type strain sequencing project: providing services to taxonomists for standard genome sequencing and annotation.</title>
        <authorList>
            <consortium name="The Broad Institute Genomics Platform"/>
            <consortium name="The Broad Institute Genome Sequencing Center for Infectious Disease"/>
            <person name="Wu L."/>
            <person name="Ma J."/>
        </authorList>
    </citation>
    <scope>NUCLEOTIDE SEQUENCE [LARGE SCALE GENOMIC DNA]</scope>
    <source>
        <strain evidence="2 3">JCM 15313</strain>
    </source>
</reference>
<keyword evidence="3" id="KW-1185">Reference proteome</keyword>
<dbReference type="EMBL" id="BAAAPC010000012">
    <property type="protein sequence ID" value="GAA2001571.1"/>
    <property type="molecule type" value="Genomic_DNA"/>
</dbReference>
<sequence>MHSRYGRRLTHAPVCGQELLLPLQVRRFFCDEPSCERKIFAEQVPGLTTPYARRTPALAVALCRMGLALGSRAGSHLTSRLAVPVSRMTPLRLIRAVPNPEDRLVQALGVNDFALLKGHVYGTLLIDVGTRRLIDLLDERSAQALPTWLTDRPGVEYVCRDRAGCYADGATQAGRGRPPEGRGGSAHLPGRA</sequence>
<dbReference type="PANTHER" id="PTHR33498:SF1">
    <property type="entry name" value="TRANSPOSASE FOR INSERTION SEQUENCE ELEMENT IS1557"/>
    <property type="match status" value="1"/>
</dbReference>
<feature type="region of interest" description="Disordered" evidence="1">
    <location>
        <begin position="169"/>
        <end position="192"/>
    </location>
</feature>
<gene>
    <name evidence="2" type="ORF">GCM10009799_31000</name>
</gene>
<dbReference type="InterPro" id="IPR047951">
    <property type="entry name" value="Transpos_ISL3"/>
</dbReference>
<evidence type="ECO:0000313" key="3">
    <source>
        <dbReference type="Proteomes" id="UP001501585"/>
    </source>
</evidence>
<organism evidence="2 3">
    <name type="scientific">Nocardiopsis rhodophaea</name>
    <dbReference type="NCBI Taxonomy" id="280238"/>
    <lineage>
        <taxon>Bacteria</taxon>
        <taxon>Bacillati</taxon>
        <taxon>Actinomycetota</taxon>
        <taxon>Actinomycetes</taxon>
        <taxon>Streptosporangiales</taxon>
        <taxon>Nocardiopsidaceae</taxon>
        <taxon>Nocardiopsis</taxon>
    </lineage>
</organism>
<evidence type="ECO:0008006" key="4">
    <source>
        <dbReference type="Google" id="ProtNLM"/>
    </source>
</evidence>
<comment type="caution">
    <text evidence="2">The sequence shown here is derived from an EMBL/GenBank/DDBJ whole genome shotgun (WGS) entry which is preliminary data.</text>
</comment>
<evidence type="ECO:0000256" key="1">
    <source>
        <dbReference type="SAM" id="MobiDB-lite"/>
    </source>
</evidence>
<protein>
    <recommendedName>
        <fullName evidence="4">Transposase</fullName>
    </recommendedName>
</protein>
<dbReference type="Proteomes" id="UP001501585">
    <property type="component" value="Unassembled WGS sequence"/>
</dbReference>